<dbReference type="Pfam" id="PF12796">
    <property type="entry name" value="Ank_2"/>
    <property type="match status" value="3"/>
</dbReference>
<accession>A0A9P1CRM1</accession>
<dbReference type="InterPro" id="IPR002110">
    <property type="entry name" value="Ankyrin_rpt"/>
</dbReference>
<dbReference type="PROSITE" id="PS50088">
    <property type="entry name" value="ANK_REPEAT"/>
    <property type="match status" value="6"/>
</dbReference>
<dbReference type="InterPro" id="IPR011990">
    <property type="entry name" value="TPR-like_helical_dom_sf"/>
</dbReference>
<gene>
    <name evidence="4" type="ORF">C1SCF055_LOCUS22387</name>
</gene>
<dbReference type="SUPFAM" id="SSF48403">
    <property type="entry name" value="Ankyrin repeat"/>
    <property type="match status" value="1"/>
</dbReference>
<dbReference type="Pfam" id="PF00023">
    <property type="entry name" value="Ank"/>
    <property type="match status" value="1"/>
</dbReference>
<keyword evidence="2 3" id="KW-0040">ANK repeat</keyword>
<dbReference type="EMBL" id="CAMXCT010002124">
    <property type="protein sequence ID" value="CAI3995862.1"/>
    <property type="molecule type" value="Genomic_DNA"/>
</dbReference>
<proteinExistence type="predicted"/>
<feature type="repeat" description="ANK" evidence="3">
    <location>
        <begin position="1003"/>
        <end position="1035"/>
    </location>
</feature>
<dbReference type="EMBL" id="CAMXCT030002124">
    <property type="protein sequence ID" value="CAL4783174.1"/>
    <property type="molecule type" value="Genomic_DNA"/>
</dbReference>
<feature type="repeat" description="ANK" evidence="3">
    <location>
        <begin position="869"/>
        <end position="901"/>
    </location>
</feature>
<dbReference type="PROSITE" id="PS50297">
    <property type="entry name" value="ANK_REP_REGION"/>
    <property type="match status" value="6"/>
</dbReference>
<sequence length="1192" mass="128995">MGGVDDVYLELVRSHLIVAGSESGSLLVYDLRARARSPAELLGDMEGLPPNPDPDVDHFQGAVWLPSAFSTDVFVLPSGLKGLDDDIMSGAMGFSKGLGDRRMASDGFWVKLSRESVERVERVEVAGGARLPTCRETWRLSTATLSSLRSHALRPDVVSETISLTACHRGSAWSFALQLGFLCRGDAIYALEVLRSATWRTWRRAAKVLERMEDDGLRLDAKHGAVLAAALSWCSWCRAQAFLSQLHVSMLRCDNVLLALASMASPWSSSSAVLQELRRRGLRRDSLSFHVAMASRWRRAAELLMEMRRLQMRLEVVSYTLAGGVGDGGGAVGVQDHWQQAVLTLRGIKGASLRADRTAQNAALQSVARRSSQWRRAMQMMRNQAYGYQRPDLLSYSEAISAQDAWRWALSLFAELDGNLVDTIAMNSVMTEMSWTKALVIFGELFAQGLQCSSISVGTAISRTITSSKSPWPLALELLRRALRWQMQLEESSFNAAIGACEKAVAPWGDGKSDAEAMDLSGVVSFWRVLELADAGVKLALQGSLTLAETSRHSPVLGEFLNASYLCIHPQQQAQFIALSQMGIHQAQRQGGLVSGPKKLELQEDAEPFSQCSQPISLEALAEMEKITGASFNPFFPHLLVVAYAEGDIALFDCSLCVPVTHWACAVNQAPGARISVAWSTRRPCVFFVKCGDVLDVWDLSEQTHTPVKSVSLEGAARGELGEIPIARLKELLEPKLGASIFRQRLLNHQNEVISTLPADTEELQVVVVPFCQDFGEELLAAATIGHVPSLRTILEKPQHPDGGPGALHAAARYGHAEAVRLLLQAGAWQDQPGRYDATPLLEAAEHGTLQVARILVDAQSDLNQMGLGRTTPLLAACERGHLSMAQLLVERGANKECADARGVTPLLAAAGFCGSLPLVELLLDAKASCNVLDTDGKTPLRLAAGMGHADVVQCLLTTDDVDVDARDALGATPLWAAARNGRVRVTQLLLQHRAEKDARDIDGETPLLTAAETGHLQVVKTLLEARADKEAADGEGRSPLRAAAEHGRKAVVECLLEAGASINAACLLGRSALYCATWSGHKELVETLLAARCDAMQGDGDDVLPLHLAAGKGHLPLLPLLFSSALEKGDADGATALWRAAQKGQLEAVIKHLSRLLQPSAIIRWSTSSKLKLNRWRSGVAFVGRARHSEA</sequence>
<dbReference type="PRINTS" id="PR01415">
    <property type="entry name" value="ANKYRIN"/>
</dbReference>
<dbReference type="OrthoDB" id="438545at2759"/>
<reference evidence="5" key="2">
    <citation type="submission" date="2024-04" db="EMBL/GenBank/DDBJ databases">
        <authorList>
            <person name="Chen Y."/>
            <person name="Shah S."/>
            <person name="Dougan E. K."/>
            <person name="Thang M."/>
            <person name="Chan C."/>
        </authorList>
    </citation>
    <scope>NUCLEOTIDE SEQUENCE [LARGE SCALE GENOMIC DNA]</scope>
</reference>
<comment type="caution">
    <text evidence="4">The sequence shown here is derived from an EMBL/GenBank/DDBJ whole genome shotgun (WGS) entry which is preliminary data.</text>
</comment>
<keyword evidence="7" id="KW-1185">Reference proteome</keyword>
<dbReference type="EMBL" id="CAMXCT020002124">
    <property type="protein sequence ID" value="CAL1149237.1"/>
    <property type="molecule type" value="Genomic_DNA"/>
</dbReference>
<evidence type="ECO:0000313" key="7">
    <source>
        <dbReference type="Proteomes" id="UP001152797"/>
    </source>
</evidence>
<dbReference type="AlphaFoldDB" id="A0A9P1CRM1"/>
<evidence type="ECO:0000256" key="2">
    <source>
        <dbReference type="ARBA" id="ARBA00023043"/>
    </source>
</evidence>
<evidence type="ECO:0000256" key="3">
    <source>
        <dbReference type="PROSITE-ProRule" id="PRU00023"/>
    </source>
</evidence>
<keyword evidence="1" id="KW-0677">Repeat</keyword>
<feature type="repeat" description="ANK" evidence="3">
    <location>
        <begin position="936"/>
        <end position="969"/>
    </location>
</feature>
<dbReference type="InterPro" id="IPR036770">
    <property type="entry name" value="Ankyrin_rpt-contain_sf"/>
</dbReference>
<feature type="repeat" description="ANK" evidence="3">
    <location>
        <begin position="803"/>
        <end position="828"/>
    </location>
</feature>
<evidence type="ECO:0000313" key="5">
    <source>
        <dbReference type="EMBL" id="CAL1149237.1"/>
    </source>
</evidence>
<dbReference type="InterPro" id="IPR050745">
    <property type="entry name" value="Multifunctional_regulatory"/>
</dbReference>
<dbReference type="Proteomes" id="UP001152797">
    <property type="component" value="Unassembled WGS sequence"/>
</dbReference>
<dbReference type="PANTHER" id="PTHR24189:SF50">
    <property type="entry name" value="ANKYRIN REPEAT AND SOCS BOX PROTEIN 2"/>
    <property type="match status" value="1"/>
</dbReference>
<feature type="repeat" description="ANK" evidence="3">
    <location>
        <begin position="970"/>
        <end position="1002"/>
    </location>
</feature>
<reference evidence="4" key="1">
    <citation type="submission" date="2022-10" db="EMBL/GenBank/DDBJ databases">
        <authorList>
            <person name="Chen Y."/>
            <person name="Dougan E. K."/>
            <person name="Chan C."/>
            <person name="Rhodes N."/>
            <person name="Thang M."/>
        </authorList>
    </citation>
    <scope>NUCLEOTIDE SEQUENCE</scope>
</reference>
<protein>
    <submittedName>
        <fullName evidence="6">Ankyrin-1 (ANK-1) (Ankyrin-R) (Erythrocyte ankyrin)</fullName>
    </submittedName>
</protein>
<dbReference type="PANTHER" id="PTHR24189">
    <property type="entry name" value="MYOTROPHIN"/>
    <property type="match status" value="1"/>
</dbReference>
<evidence type="ECO:0000313" key="6">
    <source>
        <dbReference type="EMBL" id="CAL4783174.1"/>
    </source>
</evidence>
<name>A0A9P1CRM1_9DINO</name>
<dbReference type="SMART" id="SM00248">
    <property type="entry name" value="ANK"/>
    <property type="match status" value="11"/>
</dbReference>
<feature type="repeat" description="ANK" evidence="3">
    <location>
        <begin position="1036"/>
        <end position="1068"/>
    </location>
</feature>
<evidence type="ECO:0000256" key="1">
    <source>
        <dbReference type="ARBA" id="ARBA00022737"/>
    </source>
</evidence>
<dbReference type="Gene3D" id="1.25.40.20">
    <property type="entry name" value="Ankyrin repeat-containing domain"/>
    <property type="match status" value="3"/>
</dbReference>
<dbReference type="Gene3D" id="1.25.40.10">
    <property type="entry name" value="Tetratricopeptide repeat domain"/>
    <property type="match status" value="1"/>
</dbReference>
<evidence type="ECO:0000313" key="4">
    <source>
        <dbReference type="EMBL" id="CAI3995862.1"/>
    </source>
</evidence>
<organism evidence="4">
    <name type="scientific">Cladocopium goreaui</name>
    <dbReference type="NCBI Taxonomy" id="2562237"/>
    <lineage>
        <taxon>Eukaryota</taxon>
        <taxon>Sar</taxon>
        <taxon>Alveolata</taxon>
        <taxon>Dinophyceae</taxon>
        <taxon>Suessiales</taxon>
        <taxon>Symbiodiniaceae</taxon>
        <taxon>Cladocopium</taxon>
    </lineage>
</organism>